<name>A0A6H1ZJ99_9ZZZZ</name>
<dbReference type="EMBL" id="MT144722">
    <property type="protein sequence ID" value="QJH98225.1"/>
    <property type="molecule type" value="Genomic_DNA"/>
</dbReference>
<gene>
    <name evidence="1" type="ORF">TM448A00804_0024</name>
    <name evidence="2" type="ORF">TM448B01250_0013</name>
</gene>
<sequence length="75" mass="8837">MLNNIFMVKQIIRIYLKQKCFWCNIFFKVVGSKIRYDLLNDGLPVSMVKQSTPNFCKPSEKELDLPTVLYGINYK</sequence>
<reference evidence="1" key="1">
    <citation type="submission" date="2020-03" db="EMBL/GenBank/DDBJ databases">
        <title>The deep terrestrial virosphere.</title>
        <authorList>
            <person name="Holmfeldt K."/>
            <person name="Nilsson E."/>
            <person name="Simone D."/>
            <person name="Lopez-Fernandez M."/>
            <person name="Wu X."/>
            <person name="de Brujin I."/>
            <person name="Lundin D."/>
            <person name="Andersson A."/>
            <person name="Bertilsson S."/>
            <person name="Dopson M."/>
        </authorList>
    </citation>
    <scope>NUCLEOTIDE SEQUENCE</scope>
    <source>
        <strain evidence="1">TM448A00804</strain>
        <strain evidence="2">TM448B01250</strain>
    </source>
</reference>
<evidence type="ECO:0000313" key="2">
    <source>
        <dbReference type="EMBL" id="QJH98225.1"/>
    </source>
</evidence>
<evidence type="ECO:0000313" key="1">
    <source>
        <dbReference type="EMBL" id="QJA48006.1"/>
    </source>
</evidence>
<organism evidence="1">
    <name type="scientific">viral metagenome</name>
    <dbReference type="NCBI Taxonomy" id="1070528"/>
    <lineage>
        <taxon>unclassified sequences</taxon>
        <taxon>metagenomes</taxon>
        <taxon>organismal metagenomes</taxon>
    </lineage>
</organism>
<dbReference type="AlphaFoldDB" id="A0A6H1ZJ99"/>
<dbReference type="EMBL" id="MT144067">
    <property type="protein sequence ID" value="QJA48006.1"/>
    <property type="molecule type" value="Genomic_DNA"/>
</dbReference>
<accession>A0A6H1ZJ99</accession>
<protein>
    <submittedName>
        <fullName evidence="1">Uncharacterized protein</fullName>
    </submittedName>
</protein>
<proteinExistence type="predicted"/>